<dbReference type="AlphaFoldDB" id="A0A9Q1L3J3"/>
<evidence type="ECO:0000313" key="2">
    <source>
        <dbReference type="Proteomes" id="UP001152561"/>
    </source>
</evidence>
<dbReference type="EMBL" id="JAJAGQ010000024">
    <property type="protein sequence ID" value="KAJ8526568.1"/>
    <property type="molecule type" value="Genomic_DNA"/>
</dbReference>
<sequence>MNDVVKFDLHSQEDLQAFPEDMLCKATSTAKESTPILHILCDVVVSTPNDSWKAYRKKYCRDVGNVEEPIMLSYFANDRFPQFNIVKDMLLSKEYYTKFLKKTCDAKLDRILDNQKNEKECMDRLIAALQKSGLNFQTKSVDGVNDVSEDPDHVIVCSPVEQCRKRKERSVSRCPIVQKKNALQSTGVPADTDMEHEEGEFVQREERIEAHSVTSDPIEATIKATATEKLSEQLHSFIRDEREVLNQMVCQLMLKWHLNKLPSKKFISIGNEDEEFYPAQFNILQEELNFEDDDIFYLSDIIMGKKASICRGRMLIRD</sequence>
<organism evidence="1 2">
    <name type="scientific">Anisodus acutangulus</name>
    <dbReference type="NCBI Taxonomy" id="402998"/>
    <lineage>
        <taxon>Eukaryota</taxon>
        <taxon>Viridiplantae</taxon>
        <taxon>Streptophyta</taxon>
        <taxon>Embryophyta</taxon>
        <taxon>Tracheophyta</taxon>
        <taxon>Spermatophyta</taxon>
        <taxon>Magnoliopsida</taxon>
        <taxon>eudicotyledons</taxon>
        <taxon>Gunneridae</taxon>
        <taxon>Pentapetalae</taxon>
        <taxon>asterids</taxon>
        <taxon>lamiids</taxon>
        <taxon>Solanales</taxon>
        <taxon>Solanaceae</taxon>
        <taxon>Solanoideae</taxon>
        <taxon>Hyoscyameae</taxon>
        <taxon>Anisodus</taxon>
    </lineage>
</organism>
<name>A0A9Q1L3J3_9SOLA</name>
<gene>
    <name evidence="1" type="ORF">K7X08_029045</name>
</gene>
<comment type="caution">
    <text evidence="1">The sequence shown here is derived from an EMBL/GenBank/DDBJ whole genome shotgun (WGS) entry which is preliminary data.</text>
</comment>
<dbReference type="Proteomes" id="UP001152561">
    <property type="component" value="Unassembled WGS sequence"/>
</dbReference>
<proteinExistence type="predicted"/>
<protein>
    <submittedName>
        <fullName evidence="1">Uncharacterized protein</fullName>
    </submittedName>
</protein>
<reference evidence="2" key="1">
    <citation type="journal article" date="2023" name="Proc. Natl. Acad. Sci. U.S.A.">
        <title>Genomic and structural basis for evolution of tropane alkaloid biosynthesis.</title>
        <authorList>
            <person name="Wanga Y.-J."/>
            <person name="Taina T."/>
            <person name="Yua J.-Y."/>
            <person name="Lia J."/>
            <person name="Xua B."/>
            <person name="Chenc J."/>
            <person name="D'Auriad J.C."/>
            <person name="Huanga J.-P."/>
            <person name="Huanga S.-X."/>
        </authorList>
    </citation>
    <scope>NUCLEOTIDE SEQUENCE [LARGE SCALE GENOMIC DNA]</scope>
    <source>
        <strain evidence="2">cv. KIB-2019</strain>
    </source>
</reference>
<accession>A0A9Q1L3J3</accession>
<keyword evidence="2" id="KW-1185">Reference proteome</keyword>
<evidence type="ECO:0000313" key="1">
    <source>
        <dbReference type="EMBL" id="KAJ8526568.1"/>
    </source>
</evidence>